<feature type="domain" description="Protein FecR C-terminal" evidence="3">
    <location>
        <begin position="245"/>
        <end position="312"/>
    </location>
</feature>
<proteinExistence type="predicted"/>
<keyword evidence="1" id="KW-1133">Transmembrane helix</keyword>
<dbReference type="InterPro" id="IPR006860">
    <property type="entry name" value="FecR"/>
</dbReference>
<dbReference type="PANTHER" id="PTHR30273">
    <property type="entry name" value="PERIPLASMIC SIGNAL SENSOR AND SIGMA FACTOR ACTIVATOR FECR-RELATED"/>
    <property type="match status" value="1"/>
</dbReference>
<dbReference type="Gene3D" id="2.60.120.1440">
    <property type="match status" value="1"/>
</dbReference>
<dbReference type="GO" id="GO:0016989">
    <property type="term" value="F:sigma factor antagonist activity"/>
    <property type="evidence" value="ECO:0007669"/>
    <property type="project" value="TreeGrafter"/>
</dbReference>
<feature type="transmembrane region" description="Helical" evidence="1">
    <location>
        <begin position="61"/>
        <end position="81"/>
    </location>
</feature>
<sequence>MDKHLNGSASPEEEQELFDWYDSFQQKSIEDGQLSAPGNAELLQKINAQISTASSPIKTYFYWPGIAAALVFILLSTWLILKKEAAGPAAQLLSIVTQKDKKHHVTLPDGSLVWLNAESKLEYPALFSSSKRELWLSGEGYFEVKHDSGRPFIVHTHHIDVKVLGTVFNLKAYPNDKTEASLLKGSVEVTVNQGAKKKVILKPFQKLITADRNGPDAKQEITVERIAHEEHQAFIAETAWTKQAFSFRNESLQSITTKLEKVYGIKIIIQNPAYKDERFTGTFDNASISTVLNALQFSNEFEYRKEGEETIIIY</sequence>
<name>A0A521FE23_9SPHI</name>
<keyword evidence="1" id="KW-0812">Transmembrane</keyword>
<dbReference type="Pfam" id="PF16344">
    <property type="entry name" value="FecR_C"/>
    <property type="match status" value="1"/>
</dbReference>
<accession>A0A521FE23</accession>
<evidence type="ECO:0000256" key="1">
    <source>
        <dbReference type="SAM" id="Phobius"/>
    </source>
</evidence>
<dbReference type="Gene3D" id="3.55.50.30">
    <property type="match status" value="1"/>
</dbReference>
<keyword evidence="1" id="KW-0472">Membrane</keyword>
<dbReference type="Pfam" id="PF04773">
    <property type="entry name" value="FecR"/>
    <property type="match status" value="1"/>
</dbReference>
<dbReference type="InterPro" id="IPR012373">
    <property type="entry name" value="Ferrdict_sens_TM"/>
</dbReference>
<keyword evidence="5" id="KW-1185">Reference proteome</keyword>
<dbReference type="PANTHER" id="PTHR30273:SF2">
    <property type="entry name" value="PROTEIN FECR"/>
    <property type="match status" value="1"/>
</dbReference>
<dbReference type="EMBL" id="FXTN01000011">
    <property type="protein sequence ID" value="SMO93790.1"/>
    <property type="molecule type" value="Genomic_DNA"/>
</dbReference>
<feature type="domain" description="FecR protein" evidence="2">
    <location>
        <begin position="95"/>
        <end position="188"/>
    </location>
</feature>
<reference evidence="4 5" key="1">
    <citation type="submission" date="2017-05" db="EMBL/GenBank/DDBJ databases">
        <authorList>
            <person name="Varghese N."/>
            <person name="Submissions S."/>
        </authorList>
    </citation>
    <scope>NUCLEOTIDE SEQUENCE [LARGE SCALE GENOMIC DNA]</scope>
    <source>
        <strain evidence="4 5">DSM 19036</strain>
    </source>
</reference>
<dbReference type="InterPro" id="IPR032508">
    <property type="entry name" value="FecR_C"/>
</dbReference>
<evidence type="ECO:0000313" key="4">
    <source>
        <dbReference type="EMBL" id="SMO93790.1"/>
    </source>
</evidence>
<protein>
    <submittedName>
        <fullName evidence="4">FecR family protein</fullName>
    </submittedName>
</protein>
<dbReference type="Proteomes" id="UP000320300">
    <property type="component" value="Unassembled WGS sequence"/>
</dbReference>
<gene>
    <name evidence="4" type="ORF">SAMN06265348_11195</name>
</gene>
<evidence type="ECO:0000259" key="3">
    <source>
        <dbReference type="Pfam" id="PF16344"/>
    </source>
</evidence>
<evidence type="ECO:0000313" key="5">
    <source>
        <dbReference type="Proteomes" id="UP000320300"/>
    </source>
</evidence>
<evidence type="ECO:0000259" key="2">
    <source>
        <dbReference type="Pfam" id="PF04773"/>
    </source>
</evidence>
<dbReference type="RefSeq" id="WP_185960559.1">
    <property type="nucleotide sequence ID" value="NZ_CBCSJO010000001.1"/>
</dbReference>
<dbReference type="FunFam" id="2.60.120.1440:FF:000001">
    <property type="entry name" value="Putative anti-sigma factor"/>
    <property type="match status" value="1"/>
</dbReference>
<organism evidence="4 5">
    <name type="scientific">Pedobacter westerhofensis</name>
    <dbReference type="NCBI Taxonomy" id="425512"/>
    <lineage>
        <taxon>Bacteria</taxon>
        <taxon>Pseudomonadati</taxon>
        <taxon>Bacteroidota</taxon>
        <taxon>Sphingobacteriia</taxon>
        <taxon>Sphingobacteriales</taxon>
        <taxon>Sphingobacteriaceae</taxon>
        <taxon>Pedobacter</taxon>
    </lineage>
</organism>
<dbReference type="PIRSF" id="PIRSF018266">
    <property type="entry name" value="FecR"/>
    <property type="match status" value="1"/>
</dbReference>
<dbReference type="AlphaFoldDB" id="A0A521FE23"/>